<evidence type="ECO:0000313" key="1">
    <source>
        <dbReference type="EMBL" id="ONI40029.1"/>
    </source>
</evidence>
<dbReference type="EMBL" id="LJDB01000057">
    <property type="protein sequence ID" value="ONI40029.1"/>
    <property type="molecule type" value="Genomic_DNA"/>
</dbReference>
<reference evidence="1" key="1">
    <citation type="submission" date="2016-08" db="EMBL/GenBank/DDBJ databases">
        <authorList>
            <person name="Ngugi D.K."/>
            <person name="Miyake S."/>
            <person name="Stingl U."/>
        </authorList>
    </citation>
    <scope>NUCLEOTIDE SEQUENCE</scope>
    <source>
        <strain evidence="1">SCG-B11WGA-EpuloA1</strain>
    </source>
</reference>
<keyword evidence="2" id="KW-1185">Reference proteome</keyword>
<organism evidence="1 2">
    <name type="scientific">Candidatus Epulonipiscium fishelsonii</name>
    <dbReference type="NCBI Taxonomy" id="77094"/>
    <lineage>
        <taxon>Bacteria</taxon>
        <taxon>Bacillati</taxon>
        <taxon>Bacillota</taxon>
        <taxon>Clostridia</taxon>
        <taxon>Lachnospirales</taxon>
        <taxon>Lachnospiraceae</taxon>
        <taxon>Candidatus Epulonipiscium</taxon>
    </lineage>
</organism>
<proteinExistence type="predicted"/>
<name>A0ACC8XC25_9FIRM</name>
<dbReference type="Proteomes" id="UP000188605">
    <property type="component" value="Unassembled WGS sequence"/>
</dbReference>
<accession>A0ACC8XC25</accession>
<protein>
    <submittedName>
        <fullName evidence="1">Uroporphyrinogen decarboxylase</fullName>
    </submittedName>
</protein>
<gene>
    <name evidence="1" type="ORF">AN396_06675</name>
</gene>
<comment type="caution">
    <text evidence="1">The sequence shown here is derived from an EMBL/GenBank/DDBJ whole genome shotgun (WGS) entry which is preliminary data.</text>
</comment>
<sequence length="333" mass="37586">MNSFERVMNRFEGKEVDKIPNLNIIMAFGAHHIGVTYKEFVTDYRKLVEANLYCCEQFGIDAVSCISDPMREASGFGATLVLPEYDVPYCKEPYIQDYSQLKDLKPVDPFKSERMLDRIRAVELYKQKVSGKYPIIGWVEGVLAEAADLRDINEIMVDIITEPEYVEELFEIIYEQQYKFMEAQVKAGADIIGVGNAAASLIGPDLYREHVLKYEKRIIDDIRKLGAKSKLHICGDITSILDLIVEVAPDMVDIDWMVDFELAVNKFKGTSICAAGNLDPVTVFLQGNKETLTKAVNKCIDVADSKTFIAGGCEIPKFTPIENMITMDKLLYL</sequence>
<evidence type="ECO:0000313" key="2">
    <source>
        <dbReference type="Proteomes" id="UP000188605"/>
    </source>
</evidence>